<dbReference type="Proteomes" id="UP000027135">
    <property type="component" value="Unassembled WGS sequence"/>
</dbReference>
<dbReference type="GO" id="GO:0008270">
    <property type="term" value="F:zinc ion binding"/>
    <property type="evidence" value="ECO:0007669"/>
    <property type="project" value="UniProtKB-KW"/>
</dbReference>
<dbReference type="eggNOG" id="KOG1721">
    <property type="taxonomic scope" value="Eukaryota"/>
</dbReference>
<keyword evidence="2" id="KW-0479">Metal-binding</keyword>
<dbReference type="Gene3D" id="3.30.160.60">
    <property type="entry name" value="Classic Zinc Finger"/>
    <property type="match status" value="7"/>
</dbReference>
<dbReference type="FunFam" id="3.30.160.60:FF:000032">
    <property type="entry name" value="Krueppel-like factor 4"/>
    <property type="match status" value="1"/>
</dbReference>
<dbReference type="InParanoid" id="A0A067QQ55"/>
<reference evidence="13 14" key="1">
    <citation type="journal article" date="2014" name="Nat. Commun.">
        <title>Molecular traces of alternative social organization in a termite genome.</title>
        <authorList>
            <person name="Terrapon N."/>
            <person name="Li C."/>
            <person name="Robertson H.M."/>
            <person name="Ji L."/>
            <person name="Meng X."/>
            <person name="Booth W."/>
            <person name="Chen Z."/>
            <person name="Childers C.P."/>
            <person name="Glastad K.M."/>
            <person name="Gokhale K."/>
            <person name="Gowin J."/>
            <person name="Gronenberg W."/>
            <person name="Hermansen R.A."/>
            <person name="Hu H."/>
            <person name="Hunt B.G."/>
            <person name="Huylmans A.K."/>
            <person name="Khalil S.M."/>
            <person name="Mitchell R.D."/>
            <person name="Munoz-Torres M.C."/>
            <person name="Mustard J.A."/>
            <person name="Pan H."/>
            <person name="Reese J.T."/>
            <person name="Scharf M.E."/>
            <person name="Sun F."/>
            <person name="Vogel H."/>
            <person name="Xiao J."/>
            <person name="Yang W."/>
            <person name="Yang Z."/>
            <person name="Yang Z."/>
            <person name="Zhou J."/>
            <person name="Zhu J."/>
            <person name="Brent C.S."/>
            <person name="Elsik C.G."/>
            <person name="Goodisman M.A."/>
            <person name="Liberles D.A."/>
            <person name="Roe R.M."/>
            <person name="Vargo E.L."/>
            <person name="Vilcinskas A."/>
            <person name="Wang J."/>
            <person name="Bornberg-Bauer E."/>
            <person name="Korb J."/>
            <person name="Zhang G."/>
            <person name="Liebig J."/>
        </authorList>
    </citation>
    <scope>NUCLEOTIDE SEQUENCE [LARGE SCALE GENOMIC DNA]</scope>
    <source>
        <tissue evidence="13">Whole organism</tissue>
    </source>
</reference>
<feature type="domain" description="C2H2-type" evidence="12">
    <location>
        <begin position="499"/>
        <end position="527"/>
    </location>
</feature>
<dbReference type="SUPFAM" id="SSF57667">
    <property type="entry name" value="beta-beta-alpha zinc fingers"/>
    <property type="match status" value="5"/>
</dbReference>
<feature type="domain" description="C2H2-type" evidence="12">
    <location>
        <begin position="355"/>
        <end position="384"/>
    </location>
</feature>
<dbReference type="InterPro" id="IPR036236">
    <property type="entry name" value="Znf_C2H2_sf"/>
</dbReference>
<feature type="domain" description="C2H2-type" evidence="12">
    <location>
        <begin position="649"/>
        <end position="676"/>
    </location>
</feature>
<evidence type="ECO:0000256" key="8">
    <source>
        <dbReference type="ARBA" id="ARBA00023163"/>
    </source>
</evidence>
<feature type="domain" description="C2H2-type" evidence="12">
    <location>
        <begin position="583"/>
        <end position="611"/>
    </location>
</feature>
<keyword evidence="3" id="KW-0677">Repeat</keyword>
<keyword evidence="7" id="KW-0238">DNA-binding</keyword>
<dbReference type="GO" id="GO:0005634">
    <property type="term" value="C:nucleus"/>
    <property type="evidence" value="ECO:0007669"/>
    <property type="project" value="UniProtKB-SubCell"/>
</dbReference>
<evidence type="ECO:0000256" key="4">
    <source>
        <dbReference type="ARBA" id="ARBA00022771"/>
    </source>
</evidence>
<dbReference type="SMART" id="SM00355">
    <property type="entry name" value="ZnF_C2H2"/>
    <property type="match status" value="10"/>
</dbReference>
<dbReference type="GO" id="GO:0000981">
    <property type="term" value="F:DNA-binding transcription factor activity, RNA polymerase II-specific"/>
    <property type="evidence" value="ECO:0007669"/>
    <property type="project" value="TreeGrafter"/>
</dbReference>
<dbReference type="GO" id="GO:0043565">
    <property type="term" value="F:sequence-specific DNA binding"/>
    <property type="evidence" value="ECO:0007669"/>
    <property type="project" value="TreeGrafter"/>
</dbReference>
<dbReference type="FunFam" id="3.30.160.60:FF:002452">
    <property type="entry name" value="zinc finger protein 142 isoform X4"/>
    <property type="match status" value="1"/>
</dbReference>
<dbReference type="Pfam" id="PF13912">
    <property type="entry name" value="zf-C2H2_6"/>
    <property type="match status" value="1"/>
</dbReference>
<name>A0A067QQ55_ZOONE</name>
<evidence type="ECO:0000256" key="9">
    <source>
        <dbReference type="ARBA" id="ARBA00023242"/>
    </source>
</evidence>
<feature type="domain" description="C2H2-type" evidence="12">
    <location>
        <begin position="555"/>
        <end position="582"/>
    </location>
</feature>
<dbReference type="EMBL" id="KK853149">
    <property type="protein sequence ID" value="KDR10700.1"/>
    <property type="molecule type" value="Genomic_DNA"/>
</dbReference>
<evidence type="ECO:0000256" key="6">
    <source>
        <dbReference type="ARBA" id="ARBA00023015"/>
    </source>
</evidence>
<dbReference type="FunFam" id="3.30.160.60:FF:000446">
    <property type="entry name" value="Zinc finger protein"/>
    <property type="match status" value="1"/>
</dbReference>
<protein>
    <recommendedName>
        <fullName evidence="12">C2H2-type domain-containing protein</fullName>
    </recommendedName>
</protein>
<accession>A0A067QQ55</accession>
<feature type="compositionally biased region" description="Basic and acidic residues" evidence="11">
    <location>
        <begin position="745"/>
        <end position="769"/>
    </location>
</feature>
<sequence>MCDSLSDIQQWTGFPFLYHRPLTGREFMQPLKSSTVQFPSAASSQFQNILPTNQEDLHICGACKQNFSDISLFVEHKHAGCIRNTQKPPGTASALLGQSTMGYVSTTSSSGGEDSTSPSPIGPPIFRVIVDGSNLSMQPGTGNSRHTLSCRENGDSQILRSRLLGIQNDQQLAVNQQNIAGNSGGMQAIVMQQHSRREFQIDEEAVATILANQLANEDVTSTHVNMSPSRTAPILVLGNMGSEMIVRESRESLDLGSLGLPGDAVVTLELESEPKRCCSNKDIGHTESSQPTRKIVSGELKDKLWAQASEKDLPEDQLHLTTSSVPCSLSAGTADISPPIVGFSSMSRSRTKKRHDCTFDGCGFSTCYLKDLVRHMRRHTGERPFQCETCQRSFSRGDKLQMHLRIHSGVKPHHCDQCGYATIDRGSLRKHMRIHNDERPYKCQICPYRSRDSSQLTVHLRTHTGDNPFVCPYESCSSAFKTSSDLKRHARMHTGEKPFTCEFCDYKCAIKSNLQVHLRLNHTEVKSIPCSSCNHVSTSKRAAKEHDKIHADEVLKCGICAYTCISTASMKSHLRIHTQDKRFSCKHCQYTCRQQGNLKTHMKKKHLDLRVSKRGKGATKDSVAGKVGSSTCNLPKSLIHCKPFCYKSYRCTCCDAAFVREDSWRSHMRQHQAQESVLSSTVSAAESSLVSDLESCEQQRAVTLLGTDSLRAAADLLDQEQFMLSLDNQNTGSKEVMKIDQQFQKSKDISLPESGSRSRELKEGCDKRGQLVSADEQDATQPMLLYVQNSSLPEGNVDDSLRNAEILASLNQAAPILVTGRCGQYITLPTDQNLVEQLAASLHPGTAYQYVLSNPLGNDGAFIQTASGSDSELASHIDSAVHIPSIISLHMDKQSVVEDKN</sequence>
<dbReference type="PANTHER" id="PTHR24408:SF58">
    <property type="entry name" value="TRANSCRIPTION FACTOR (TFIIIA), PUTATIVE (AFU_ORTHOLOGUE AFUA_1G05150)-RELATED"/>
    <property type="match status" value="1"/>
</dbReference>
<comment type="subcellular location">
    <subcellularLocation>
        <location evidence="1">Nucleus</location>
    </subcellularLocation>
</comment>
<dbReference type="PROSITE" id="PS50157">
    <property type="entry name" value="ZINC_FINGER_C2H2_2"/>
    <property type="match status" value="9"/>
</dbReference>
<dbReference type="FunFam" id="3.30.160.60:FF:000072">
    <property type="entry name" value="zinc finger protein 143 isoform X1"/>
    <property type="match status" value="1"/>
</dbReference>
<proteinExistence type="predicted"/>
<evidence type="ECO:0000256" key="7">
    <source>
        <dbReference type="ARBA" id="ARBA00023125"/>
    </source>
</evidence>
<evidence type="ECO:0000259" key="12">
    <source>
        <dbReference type="PROSITE" id="PS50157"/>
    </source>
</evidence>
<keyword evidence="5" id="KW-0862">Zinc</keyword>
<dbReference type="InterPro" id="IPR013087">
    <property type="entry name" value="Znf_C2H2_type"/>
</dbReference>
<feature type="region of interest" description="Disordered" evidence="11">
    <location>
        <begin position="745"/>
        <end position="774"/>
    </location>
</feature>
<organism evidence="13 14">
    <name type="scientific">Zootermopsis nevadensis</name>
    <name type="common">Dampwood termite</name>
    <dbReference type="NCBI Taxonomy" id="136037"/>
    <lineage>
        <taxon>Eukaryota</taxon>
        <taxon>Metazoa</taxon>
        <taxon>Ecdysozoa</taxon>
        <taxon>Arthropoda</taxon>
        <taxon>Hexapoda</taxon>
        <taxon>Insecta</taxon>
        <taxon>Pterygota</taxon>
        <taxon>Neoptera</taxon>
        <taxon>Polyneoptera</taxon>
        <taxon>Dictyoptera</taxon>
        <taxon>Blattodea</taxon>
        <taxon>Blattoidea</taxon>
        <taxon>Termitoidae</taxon>
        <taxon>Termopsidae</taxon>
        <taxon>Zootermopsis</taxon>
    </lineage>
</organism>
<keyword evidence="9" id="KW-0539">Nucleus</keyword>
<keyword evidence="6" id="KW-0805">Transcription regulation</keyword>
<feature type="domain" description="C2H2-type" evidence="12">
    <location>
        <begin position="385"/>
        <end position="412"/>
    </location>
</feature>
<keyword evidence="4 10" id="KW-0863">Zinc-finger</keyword>
<gene>
    <name evidence="13" type="ORF">L798_14379</name>
</gene>
<dbReference type="Pfam" id="PF00096">
    <property type="entry name" value="zf-C2H2"/>
    <property type="match status" value="4"/>
</dbReference>
<feature type="domain" description="C2H2-type" evidence="12">
    <location>
        <begin position="441"/>
        <end position="468"/>
    </location>
</feature>
<keyword evidence="8" id="KW-0804">Transcription</keyword>
<feature type="domain" description="C2H2-type" evidence="12">
    <location>
        <begin position="469"/>
        <end position="498"/>
    </location>
</feature>
<dbReference type="PROSITE" id="PS00028">
    <property type="entry name" value="ZINC_FINGER_C2H2_1"/>
    <property type="match status" value="6"/>
</dbReference>
<evidence type="ECO:0000256" key="5">
    <source>
        <dbReference type="ARBA" id="ARBA00022833"/>
    </source>
</evidence>
<dbReference type="PANTHER" id="PTHR24408">
    <property type="entry name" value="ZINC FINGER PROTEIN"/>
    <property type="match status" value="1"/>
</dbReference>
<evidence type="ECO:0000256" key="10">
    <source>
        <dbReference type="PROSITE-ProRule" id="PRU00042"/>
    </source>
</evidence>
<evidence type="ECO:0000313" key="14">
    <source>
        <dbReference type="Proteomes" id="UP000027135"/>
    </source>
</evidence>
<dbReference type="FunFam" id="3.30.160.60:FF:000255">
    <property type="entry name" value="Zinc finger and AT-hook domain containing"/>
    <property type="match status" value="1"/>
</dbReference>
<feature type="domain" description="C2H2-type" evidence="12">
    <location>
        <begin position="413"/>
        <end position="440"/>
    </location>
</feature>
<evidence type="ECO:0000256" key="1">
    <source>
        <dbReference type="ARBA" id="ARBA00004123"/>
    </source>
</evidence>
<dbReference type="AlphaFoldDB" id="A0A067QQ55"/>
<keyword evidence="14" id="KW-1185">Reference proteome</keyword>
<evidence type="ECO:0000313" key="13">
    <source>
        <dbReference type="EMBL" id="KDR10700.1"/>
    </source>
</evidence>
<evidence type="ECO:0000256" key="3">
    <source>
        <dbReference type="ARBA" id="ARBA00022737"/>
    </source>
</evidence>
<evidence type="ECO:0000256" key="11">
    <source>
        <dbReference type="SAM" id="MobiDB-lite"/>
    </source>
</evidence>
<evidence type="ECO:0000256" key="2">
    <source>
        <dbReference type="ARBA" id="ARBA00022723"/>
    </source>
</evidence>